<dbReference type="OrthoDB" id="9809782at2"/>
<sequence>MRRYDLDWLRVIVFGLLIFYHIGMFFVPWDWHIKNNKLYPWLEIPMIFINQWRLPILFVISGMGTSYALAKRTGLQFIKERLKRLLIPLIFGILIIVPPQIYLERISKGQFSGSYLLFLRTMWNTGLYPHGNLSWHHLWFLPYLLCFSLLLTPIFIYLRSHRNNILVNYSKLVLRKSTGFFLFVFPLLLAEIFLKPQFPQTFFFINDWFTIGYNLLLFFYGFLFISVGEVFWKTVQRDRRKLLALAIISFTILLCVKIQMPNTVVIEPFISVINTGSWMLTLFGYASKYLNKSRQSLSYANRAVYPFYILHQTIIVVVAYFFQNLEWNLFTKFTLMVILTFGITFFIYDRIILKIEIIQPLFGIKGKARKEKKLKEIFSYLRNY</sequence>
<keyword evidence="1" id="KW-1133">Transmembrane helix</keyword>
<proteinExistence type="predicted"/>
<dbReference type="EMBL" id="CP028136">
    <property type="protein sequence ID" value="AVR44588.1"/>
    <property type="molecule type" value="Genomic_DNA"/>
</dbReference>
<feature type="transmembrane region" description="Helical" evidence="1">
    <location>
        <begin position="12"/>
        <end position="32"/>
    </location>
</feature>
<protein>
    <submittedName>
        <fullName evidence="3">Glucan biosynthesis protein</fullName>
    </submittedName>
</protein>
<evidence type="ECO:0000313" key="4">
    <source>
        <dbReference type="Proteomes" id="UP000241507"/>
    </source>
</evidence>
<dbReference type="AlphaFoldDB" id="A0A2R3Z2W9"/>
<feature type="transmembrane region" description="Helical" evidence="1">
    <location>
        <begin position="242"/>
        <end position="260"/>
    </location>
</feature>
<feature type="transmembrane region" description="Helical" evidence="1">
    <location>
        <begin position="210"/>
        <end position="230"/>
    </location>
</feature>
<dbReference type="GO" id="GO:0016747">
    <property type="term" value="F:acyltransferase activity, transferring groups other than amino-acyl groups"/>
    <property type="evidence" value="ECO:0007669"/>
    <property type="project" value="InterPro"/>
</dbReference>
<feature type="transmembrane region" description="Helical" evidence="1">
    <location>
        <begin position="52"/>
        <end position="70"/>
    </location>
</feature>
<dbReference type="PANTHER" id="PTHR36927:SF3">
    <property type="entry name" value="GLUCANS BIOSYNTHESIS PROTEIN C"/>
    <property type="match status" value="1"/>
</dbReference>
<dbReference type="Proteomes" id="UP000241507">
    <property type="component" value="Chromosome"/>
</dbReference>
<gene>
    <name evidence="3" type="ORF">C7S20_04525</name>
</gene>
<feature type="transmembrane region" description="Helical" evidence="1">
    <location>
        <begin position="138"/>
        <end position="158"/>
    </location>
</feature>
<feature type="transmembrane region" description="Helical" evidence="1">
    <location>
        <begin position="179"/>
        <end position="198"/>
    </location>
</feature>
<feature type="transmembrane region" description="Helical" evidence="1">
    <location>
        <begin position="329"/>
        <end position="348"/>
    </location>
</feature>
<keyword evidence="1" id="KW-0812">Transmembrane</keyword>
<reference evidence="4" key="1">
    <citation type="submission" date="2018-03" db="EMBL/GenBank/DDBJ databases">
        <title>Gramella fulva sp. nov., isolated from a dry surface of tidal flat.</title>
        <authorList>
            <person name="Hwang S.H."/>
            <person name="Hwang W.M."/>
            <person name="Kang K."/>
            <person name="Ahn T.-Y."/>
        </authorList>
    </citation>
    <scope>NUCLEOTIDE SEQUENCE [LARGE SCALE GENOMIC DNA]</scope>
    <source>
        <strain evidence="4">SH35</strain>
    </source>
</reference>
<dbReference type="RefSeq" id="WP_107011366.1">
    <property type="nucleotide sequence ID" value="NZ_CP028136.1"/>
</dbReference>
<accession>A0A2R3Z2W9</accession>
<dbReference type="Pfam" id="PF01757">
    <property type="entry name" value="Acyl_transf_3"/>
    <property type="match status" value="1"/>
</dbReference>
<feature type="transmembrane region" description="Helical" evidence="1">
    <location>
        <begin position="266"/>
        <end position="285"/>
    </location>
</feature>
<evidence type="ECO:0000256" key="1">
    <source>
        <dbReference type="SAM" id="Phobius"/>
    </source>
</evidence>
<dbReference type="KEGG" id="grs:C7S20_04525"/>
<keyword evidence="1" id="KW-0472">Membrane</keyword>
<evidence type="ECO:0000313" key="3">
    <source>
        <dbReference type="EMBL" id="AVR44588.1"/>
    </source>
</evidence>
<dbReference type="PANTHER" id="PTHR36927">
    <property type="entry name" value="BLR4337 PROTEIN"/>
    <property type="match status" value="1"/>
</dbReference>
<dbReference type="InterPro" id="IPR050623">
    <property type="entry name" value="Glucan_succinyl_AcylTrfase"/>
</dbReference>
<evidence type="ECO:0000259" key="2">
    <source>
        <dbReference type="Pfam" id="PF01757"/>
    </source>
</evidence>
<dbReference type="InterPro" id="IPR002656">
    <property type="entry name" value="Acyl_transf_3_dom"/>
</dbReference>
<organism evidence="3 4">
    <name type="scientific">Christiangramia fulva</name>
    <dbReference type="NCBI Taxonomy" id="2126553"/>
    <lineage>
        <taxon>Bacteria</taxon>
        <taxon>Pseudomonadati</taxon>
        <taxon>Bacteroidota</taxon>
        <taxon>Flavobacteriia</taxon>
        <taxon>Flavobacteriales</taxon>
        <taxon>Flavobacteriaceae</taxon>
        <taxon>Christiangramia</taxon>
    </lineage>
</organism>
<keyword evidence="4" id="KW-1185">Reference proteome</keyword>
<name>A0A2R3Z2W9_9FLAO</name>
<feature type="transmembrane region" description="Helical" evidence="1">
    <location>
        <begin position="82"/>
        <end position="102"/>
    </location>
</feature>
<feature type="transmembrane region" description="Helical" evidence="1">
    <location>
        <begin position="305"/>
        <end position="323"/>
    </location>
</feature>
<feature type="domain" description="Acyltransferase 3" evidence="2">
    <location>
        <begin position="4"/>
        <end position="348"/>
    </location>
</feature>